<name>A0A0F9MG70_9ZZZZ</name>
<accession>A0A0F9MG70</accession>
<dbReference type="Pfam" id="PF25702">
    <property type="entry name" value="CrAss_Ring_2"/>
    <property type="match status" value="1"/>
</dbReference>
<reference evidence="1" key="1">
    <citation type="journal article" date="2015" name="Nature">
        <title>Complex archaea that bridge the gap between prokaryotes and eukaryotes.</title>
        <authorList>
            <person name="Spang A."/>
            <person name="Saw J.H."/>
            <person name="Jorgensen S.L."/>
            <person name="Zaremba-Niedzwiedzka K."/>
            <person name="Martijn J."/>
            <person name="Lind A.E."/>
            <person name="van Eijk R."/>
            <person name="Schleper C."/>
            <person name="Guy L."/>
            <person name="Ettema T.J."/>
        </authorList>
    </citation>
    <scope>NUCLEOTIDE SEQUENCE</scope>
</reference>
<organism evidence="1">
    <name type="scientific">marine sediment metagenome</name>
    <dbReference type="NCBI Taxonomy" id="412755"/>
    <lineage>
        <taxon>unclassified sequences</taxon>
        <taxon>metagenomes</taxon>
        <taxon>ecological metagenomes</taxon>
    </lineage>
</organism>
<evidence type="ECO:0000313" key="1">
    <source>
        <dbReference type="EMBL" id="KKN04884.1"/>
    </source>
</evidence>
<dbReference type="InterPro" id="IPR057878">
    <property type="entry name" value="CrAss_Ring_2"/>
</dbReference>
<dbReference type="EMBL" id="LAZR01004868">
    <property type="protein sequence ID" value="KKN04884.1"/>
    <property type="molecule type" value="Genomic_DNA"/>
</dbReference>
<proteinExistence type="predicted"/>
<comment type="caution">
    <text evidence="1">The sequence shown here is derived from an EMBL/GenBank/DDBJ whole genome shotgun (WGS) entry which is preliminary data.</text>
</comment>
<sequence>MASLRQLATEVIDAINQPFNELLYQRVKDLIVHERSLAIRRSIQRHGIDSEFKQRYKVPMIRVDKSDFYNIDTNLKVFRSVNKIARLVRFQNDSPFTYVGSVTHDNPFIFVEPFAVEGIDSLRYMKYVFKYSFNNAHIYVFNRNNTLENIGVETIFADPRFVDYSDNTIAPVTFTDDMEFLISEDMISDIKLKIFSGDLRIALTDDKEVNMNEDEEVSR</sequence>
<protein>
    <submittedName>
        <fullName evidence="1">Uncharacterized protein</fullName>
    </submittedName>
</protein>
<gene>
    <name evidence="1" type="ORF">LCGC14_1092900</name>
</gene>
<dbReference type="AlphaFoldDB" id="A0A0F9MG70"/>